<feature type="domain" description="PA" evidence="10">
    <location>
        <begin position="80"/>
        <end position="137"/>
    </location>
</feature>
<evidence type="ECO:0000256" key="4">
    <source>
        <dbReference type="ARBA" id="ARBA00022737"/>
    </source>
</evidence>
<evidence type="ECO:0000256" key="6">
    <source>
        <dbReference type="ARBA" id="ARBA00023136"/>
    </source>
</evidence>
<comment type="subcellular location">
    <subcellularLocation>
        <location evidence="8">Endomembrane system</location>
        <topology evidence="8">Single-pass membrane protein</topology>
    </subcellularLocation>
    <subcellularLocation>
        <location evidence="1">Membrane</location>
        <topology evidence="1">Single-pass type I membrane protein</topology>
    </subcellularLocation>
</comment>
<evidence type="ECO:0000256" key="1">
    <source>
        <dbReference type="ARBA" id="ARBA00004479"/>
    </source>
</evidence>
<feature type="domain" description="Vacuolar sorting receptor thioredoxin-like" evidence="11">
    <location>
        <begin position="181"/>
        <end position="355"/>
    </location>
</feature>
<dbReference type="PANTHER" id="PTHR22702:SF1">
    <property type="entry name" value="PROTEASE-ASSOCIATED DOMAIN-CONTAINING PROTEIN 1"/>
    <property type="match status" value="1"/>
</dbReference>
<dbReference type="InterPro" id="IPR003137">
    <property type="entry name" value="PA_domain"/>
</dbReference>
<dbReference type="Pfam" id="PF25011">
    <property type="entry name" value="VSR_TRX"/>
    <property type="match status" value="1"/>
</dbReference>
<evidence type="ECO:0000259" key="11">
    <source>
        <dbReference type="Pfam" id="PF25011"/>
    </source>
</evidence>
<dbReference type="GO" id="GO:0012505">
    <property type="term" value="C:endomembrane system"/>
    <property type="evidence" value="ECO:0007669"/>
    <property type="project" value="UniProtKB-SubCell"/>
</dbReference>
<keyword evidence="5 9" id="KW-1133">Transmembrane helix</keyword>
<evidence type="ECO:0008006" key="14">
    <source>
        <dbReference type="Google" id="ProtNLM"/>
    </source>
</evidence>
<name>A0A8S1PQ74_PARPR</name>
<keyword evidence="4" id="KW-0677">Repeat</keyword>
<keyword evidence="7" id="KW-0325">Glycoprotein</keyword>
<dbReference type="GO" id="GO:0016020">
    <property type="term" value="C:membrane"/>
    <property type="evidence" value="ECO:0007669"/>
    <property type="project" value="UniProtKB-SubCell"/>
</dbReference>
<evidence type="ECO:0000256" key="9">
    <source>
        <dbReference type="SAM" id="Phobius"/>
    </source>
</evidence>
<evidence type="ECO:0000313" key="13">
    <source>
        <dbReference type="Proteomes" id="UP000688137"/>
    </source>
</evidence>
<dbReference type="EMBL" id="CAJJDM010000129">
    <property type="protein sequence ID" value="CAD8105192.1"/>
    <property type="molecule type" value="Genomic_DNA"/>
</dbReference>
<dbReference type="InterPro" id="IPR056858">
    <property type="entry name" value="VSR_TRX"/>
</dbReference>
<reference evidence="12" key="1">
    <citation type="submission" date="2021-01" db="EMBL/GenBank/DDBJ databases">
        <authorList>
            <consortium name="Genoscope - CEA"/>
            <person name="William W."/>
        </authorList>
    </citation>
    <scope>NUCLEOTIDE SEQUENCE</scope>
</reference>
<evidence type="ECO:0000256" key="7">
    <source>
        <dbReference type="ARBA" id="ARBA00023180"/>
    </source>
</evidence>
<dbReference type="AlphaFoldDB" id="A0A8S1PQ74"/>
<organism evidence="12 13">
    <name type="scientific">Paramecium primaurelia</name>
    <dbReference type="NCBI Taxonomy" id="5886"/>
    <lineage>
        <taxon>Eukaryota</taxon>
        <taxon>Sar</taxon>
        <taxon>Alveolata</taxon>
        <taxon>Ciliophora</taxon>
        <taxon>Intramacronucleata</taxon>
        <taxon>Oligohymenophorea</taxon>
        <taxon>Peniculida</taxon>
        <taxon>Parameciidae</taxon>
        <taxon>Paramecium</taxon>
    </lineage>
</organism>
<evidence type="ECO:0000256" key="5">
    <source>
        <dbReference type="ARBA" id="ARBA00022989"/>
    </source>
</evidence>
<proteinExistence type="predicted"/>
<gene>
    <name evidence="12" type="ORF">PPRIM_AZ9-3.1.T1260105</name>
</gene>
<accession>A0A8S1PQ74</accession>
<sequence length="437" mass="50707">MLILSIFLYSVSAKLQFIVERQFKDVNYSIANFGHIPYGRTLGGFLVIPKEFEDNQLDLCNKSNIKKLPIMESYWIIGRVGNCSATTKAYVAQELGAKLLIIVSNKENLSNTIELNNDGMGFKVHIPTIEIGKQDGDYFMKKFINVEEIFPYGVITFKDSKKVEKPEVILFITLNDKGGFKFIREFQQYYKQLQKDVKFYISYEVDVSKRDQRLNFTESNDQCMGGGRYCMQMRGEGLGRQVIEEQLRQHCIWINNATQWFEYMDYFDKNCFQIQHYGVCSNENWIVKQKSIGECIDNSYEKDSKKARELQENKIMDQWVGNKSLSGIIYFPGVLVNGQPYHGNLEAVSVTEDICSNMLNETICFAQLQQDDDTPSNGSEINWALIAFAVVSCILFGLFLFLCYRRRLKMQMQQELGQQVNEMVSQYIKFYETKTEK</sequence>
<dbReference type="Pfam" id="PF02225">
    <property type="entry name" value="PA"/>
    <property type="match status" value="1"/>
</dbReference>
<keyword evidence="2 9" id="KW-0812">Transmembrane</keyword>
<evidence type="ECO:0000256" key="3">
    <source>
        <dbReference type="ARBA" id="ARBA00022729"/>
    </source>
</evidence>
<feature type="transmembrane region" description="Helical" evidence="9">
    <location>
        <begin position="383"/>
        <end position="404"/>
    </location>
</feature>
<dbReference type="PANTHER" id="PTHR22702">
    <property type="entry name" value="PROTEASE-ASSOCIATED DOMAIN-CONTAINING PROTEIN"/>
    <property type="match status" value="1"/>
</dbReference>
<keyword evidence="6 9" id="KW-0472">Membrane</keyword>
<keyword evidence="3" id="KW-0732">Signal</keyword>
<evidence type="ECO:0000256" key="2">
    <source>
        <dbReference type="ARBA" id="ARBA00022692"/>
    </source>
</evidence>
<protein>
    <recommendedName>
        <fullName evidence="14">PA domain-containing protein</fullName>
    </recommendedName>
</protein>
<keyword evidence="13" id="KW-1185">Reference proteome</keyword>
<evidence type="ECO:0000259" key="10">
    <source>
        <dbReference type="Pfam" id="PF02225"/>
    </source>
</evidence>
<dbReference type="Proteomes" id="UP000688137">
    <property type="component" value="Unassembled WGS sequence"/>
</dbReference>
<evidence type="ECO:0000313" key="12">
    <source>
        <dbReference type="EMBL" id="CAD8105192.1"/>
    </source>
</evidence>
<evidence type="ECO:0000256" key="8">
    <source>
        <dbReference type="ARBA" id="ARBA00037847"/>
    </source>
</evidence>
<comment type="caution">
    <text evidence="12">The sequence shown here is derived from an EMBL/GenBank/DDBJ whole genome shotgun (WGS) entry which is preliminary data.</text>
</comment>